<evidence type="ECO:0000256" key="2">
    <source>
        <dbReference type="ARBA" id="ARBA00022857"/>
    </source>
</evidence>
<dbReference type="InterPro" id="IPR051164">
    <property type="entry name" value="NmrA-like_oxidored"/>
</dbReference>
<keyword evidence="2" id="KW-0521">NADP</keyword>
<dbReference type="InterPro" id="IPR008030">
    <property type="entry name" value="NmrA-like"/>
</dbReference>
<dbReference type="InterPro" id="IPR036291">
    <property type="entry name" value="NAD(P)-bd_dom_sf"/>
</dbReference>
<dbReference type="AlphaFoldDB" id="A0AAE0FAJ0"/>
<sequence length="274" mass="29550">MEKYSGKVKVRACFRSQEKAQPLVDKYESQANFEAMTNVDASSADTLARALEGATYAVLVTPHDPARGLSDDADLTANMINAAAEAGVKHIIYVGSWTVKAPEAIKMIASRFSPSEELLETLGSKGGPKWTILRSGFFFNNLAGLIGSGLKTGMAAFPNLHLPAVDPRDLGKIAAAIVSEGKSDVHHGKKYEISGPEMLTVRDIITRVSKAVGKNIVFQELQVEDMKLPPFLLECFKYISDNGSDAIPLDGITKQLCGEHTALEAWLQSQNIGA</sequence>
<gene>
    <name evidence="4" type="ORF">CYMTET_34746</name>
</gene>
<proteinExistence type="inferred from homology"/>
<dbReference type="PANTHER" id="PTHR42748">
    <property type="entry name" value="NITROGEN METABOLITE REPRESSION PROTEIN NMRA FAMILY MEMBER"/>
    <property type="match status" value="1"/>
</dbReference>
<organism evidence="4 5">
    <name type="scientific">Cymbomonas tetramitiformis</name>
    <dbReference type="NCBI Taxonomy" id="36881"/>
    <lineage>
        <taxon>Eukaryota</taxon>
        <taxon>Viridiplantae</taxon>
        <taxon>Chlorophyta</taxon>
        <taxon>Pyramimonadophyceae</taxon>
        <taxon>Pyramimonadales</taxon>
        <taxon>Pyramimonadaceae</taxon>
        <taxon>Cymbomonas</taxon>
    </lineage>
</organism>
<reference evidence="4 5" key="1">
    <citation type="journal article" date="2015" name="Genome Biol. Evol.">
        <title>Comparative Genomics of a Bacterivorous Green Alga Reveals Evolutionary Causalities and Consequences of Phago-Mixotrophic Mode of Nutrition.</title>
        <authorList>
            <person name="Burns J.A."/>
            <person name="Paasch A."/>
            <person name="Narechania A."/>
            <person name="Kim E."/>
        </authorList>
    </citation>
    <scope>NUCLEOTIDE SEQUENCE [LARGE SCALE GENOMIC DNA]</scope>
    <source>
        <strain evidence="4 5">PLY_AMNH</strain>
    </source>
</reference>
<comment type="similarity">
    <text evidence="1">Belongs to the NmrA-type oxidoreductase family.</text>
</comment>
<evidence type="ECO:0000313" key="4">
    <source>
        <dbReference type="EMBL" id="KAK3256093.1"/>
    </source>
</evidence>
<evidence type="ECO:0000259" key="3">
    <source>
        <dbReference type="Pfam" id="PF05368"/>
    </source>
</evidence>
<dbReference type="PANTHER" id="PTHR42748:SF18">
    <property type="entry name" value="NMRA-LIKE DOMAIN-CONTAINING PROTEIN"/>
    <property type="match status" value="1"/>
</dbReference>
<evidence type="ECO:0000313" key="5">
    <source>
        <dbReference type="Proteomes" id="UP001190700"/>
    </source>
</evidence>
<evidence type="ECO:0000256" key="1">
    <source>
        <dbReference type="ARBA" id="ARBA00006328"/>
    </source>
</evidence>
<keyword evidence="5" id="KW-1185">Reference proteome</keyword>
<name>A0AAE0FAJ0_9CHLO</name>
<dbReference type="SUPFAM" id="SSF51735">
    <property type="entry name" value="NAD(P)-binding Rossmann-fold domains"/>
    <property type="match status" value="1"/>
</dbReference>
<feature type="domain" description="NmrA-like" evidence="3">
    <location>
        <begin position="7"/>
        <end position="227"/>
    </location>
</feature>
<dbReference type="Pfam" id="PF05368">
    <property type="entry name" value="NmrA"/>
    <property type="match status" value="1"/>
</dbReference>
<dbReference type="EMBL" id="LGRX02021971">
    <property type="protein sequence ID" value="KAK3256093.1"/>
    <property type="molecule type" value="Genomic_DNA"/>
</dbReference>
<comment type="caution">
    <text evidence="4">The sequence shown here is derived from an EMBL/GenBank/DDBJ whole genome shotgun (WGS) entry which is preliminary data.</text>
</comment>
<protein>
    <recommendedName>
        <fullName evidence="3">NmrA-like domain-containing protein</fullName>
    </recommendedName>
</protein>
<dbReference type="Proteomes" id="UP001190700">
    <property type="component" value="Unassembled WGS sequence"/>
</dbReference>
<accession>A0AAE0FAJ0</accession>
<dbReference type="Gene3D" id="3.40.50.720">
    <property type="entry name" value="NAD(P)-binding Rossmann-like Domain"/>
    <property type="match status" value="1"/>
</dbReference>